<keyword evidence="2" id="KW-1185">Reference proteome</keyword>
<evidence type="ECO:0000313" key="1">
    <source>
        <dbReference type="EMBL" id="KAH7906919.1"/>
    </source>
</evidence>
<organism evidence="1 2">
    <name type="scientific">Hygrophoropsis aurantiaca</name>
    <dbReference type="NCBI Taxonomy" id="72124"/>
    <lineage>
        <taxon>Eukaryota</taxon>
        <taxon>Fungi</taxon>
        <taxon>Dikarya</taxon>
        <taxon>Basidiomycota</taxon>
        <taxon>Agaricomycotina</taxon>
        <taxon>Agaricomycetes</taxon>
        <taxon>Agaricomycetidae</taxon>
        <taxon>Boletales</taxon>
        <taxon>Coniophorineae</taxon>
        <taxon>Hygrophoropsidaceae</taxon>
        <taxon>Hygrophoropsis</taxon>
    </lineage>
</organism>
<dbReference type="Proteomes" id="UP000790377">
    <property type="component" value="Unassembled WGS sequence"/>
</dbReference>
<evidence type="ECO:0000313" key="2">
    <source>
        <dbReference type="Proteomes" id="UP000790377"/>
    </source>
</evidence>
<dbReference type="EMBL" id="MU267960">
    <property type="protein sequence ID" value="KAH7906919.1"/>
    <property type="molecule type" value="Genomic_DNA"/>
</dbReference>
<gene>
    <name evidence="1" type="ORF">BJ138DRAFT_1117144</name>
</gene>
<comment type="caution">
    <text evidence="1">The sequence shown here is derived from an EMBL/GenBank/DDBJ whole genome shotgun (WGS) entry which is preliminary data.</text>
</comment>
<accession>A0ACB8A1P1</accession>
<sequence length="300" mass="32718">MSPLIWFITGASSGFGRSMTELALSLGDIVVATLRKPEVLDGLTSQYPTDKLLVLKLDVTNQVDIDQAFETTKAEFGRIDIVFNNAGLVMMGELEGFPIDIARNIFEVNFWGASNVSLAAVKFFREVNGPEKGGILLQNSSASGFIPPPCFGYYSARQVIYHQTRTAIEGFTEGLAKELSPNWNIKVCIIQPGAFHTHVMDAAQLLPPHPAYIHETSSAAYHIRDIVPTAEFQGDPEKFVRTLYKVATGGDIPLHLPMGMDAVVTIRAKAEKIIAGVNAVESWSANLKRDDGGQEILVPV</sequence>
<protein>
    <submittedName>
        <fullName evidence="1">NAD(P)-binding protein</fullName>
    </submittedName>
</protein>
<proteinExistence type="predicted"/>
<name>A0ACB8A1P1_9AGAM</name>
<reference evidence="1" key="1">
    <citation type="journal article" date="2021" name="New Phytol.">
        <title>Evolutionary innovations through gain and loss of genes in the ectomycorrhizal Boletales.</title>
        <authorList>
            <person name="Wu G."/>
            <person name="Miyauchi S."/>
            <person name="Morin E."/>
            <person name="Kuo A."/>
            <person name="Drula E."/>
            <person name="Varga T."/>
            <person name="Kohler A."/>
            <person name="Feng B."/>
            <person name="Cao Y."/>
            <person name="Lipzen A."/>
            <person name="Daum C."/>
            <person name="Hundley H."/>
            <person name="Pangilinan J."/>
            <person name="Johnson J."/>
            <person name="Barry K."/>
            <person name="LaButti K."/>
            <person name="Ng V."/>
            <person name="Ahrendt S."/>
            <person name="Min B."/>
            <person name="Choi I.G."/>
            <person name="Park H."/>
            <person name="Plett J.M."/>
            <person name="Magnuson J."/>
            <person name="Spatafora J.W."/>
            <person name="Nagy L.G."/>
            <person name="Henrissat B."/>
            <person name="Grigoriev I.V."/>
            <person name="Yang Z.L."/>
            <person name="Xu J."/>
            <person name="Martin F.M."/>
        </authorList>
    </citation>
    <scope>NUCLEOTIDE SEQUENCE</scope>
    <source>
        <strain evidence="1">ATCC 28755</strain>
    </source>
</reference>